<keyword evidence="3" id="KW-1185">Reference proteome</keyword>
<protein>
    <submittedName>
        <fullName evidence="2">Uncharacterized protein</fullName>
    </submittedName>
</protein>
<evidence type="ECO:0000313" key="3">
    <source>
        <dbReference type="Proteomes" id="UP001500893"/>
    </source>
</evidence>
<accession>A0ABP6NP46</accession>
<sequence length="131" mass="12789">MAEVVEADAAEAGLAEGRGEGAGEVGRVGRCAPRSGEHVPAVLPCGTCGLTFALLLLAVELQRLGTAGGEGDAAFGGPGLGGQPGEPACGGPLKDAADGGGAPVEAEIRKAPRTGASAPRRSRKAVFGMWG</sequence>
<reference evidence="3" key="1">
    <citation type="journal article" date="2019" name="Int. J. Syst. Evol. Microbiol.">
        <title>The Global Catalogue of Microorganisms (GCM) 10K type strain sequencing project: providing services to taxonomists for standard genome sequencing and annotation.</title>
        <authorList>
            <consortium name="The Broad Institute Genomics Platform"/>
            <consortium name="The Broad Institute Genome Sequencing Center for Infectious Disease"/>
            <person name="Wu L."/>
            <person name="Ma J."/>
        </authorList>
    </citation>
    <scope>NUCLEOTIDE SEQUENCE [LARGE SCALE GENOMIC DNA]</scope>
    <source>
        <strain evidence="3">JCM 11574</strain>
    </source>
</reference>
<name>A0ABP6NP46_9ACTN</name>
<gene>
    <name evidence="2" type="ORF">GCM10010521_47870</name>
</gene>
<comment type="caution">
    <text evidence="2">The sequence shown here is derived from an EMBL/GenBank/DDBJ whole genome shotgun (WGS) entry which is preliminary data.</text>
</comment>
<evidence type="ECO:0000313" key="2">
    <source>
        <dbReference type="EMBL" id="GAA3154491.1"/>
    </source>
</evidence>
<dbReference type="Proteomes" id="UP001500893">
    <property type="component" value="Unassembled WGS sequence"/>
</dbReference>
<proteinExistence type="predicted"/>
<evidence type="ECO:0000256" key="1">
    <source>
        <dbReference type="SAM" id="MobiDB-lite"/>
    </source>
</evidence>
<organism evidence="2 3">
    <name type="scientific">Streptomyces rameus</name>
    <dbReference type="NCBI Taxonomy" id="68261"/>
    <lineage>
        <taxon>Bacteria</taxon>
        <taxon>Bacillati</taxon>
        <taxon>Actinomycetota</taxon>
        <taxon>Actinomycetes</taxon>
        <taxon>Kitasatosporales</taxon>
        <taxon>Streptomycetaceae</taxon>
        <taxon>Streptomyces</taxon>
    </lineage>
</organism>
<dbReference type="EMBL" id="BAAAVM010000078">
    <property type="protein sequence ID" value="GAA3154491.1"/>
    <property type="molecule type" value="Genomic_DNA"/>
</dbReference>
<feature type="region of interest" description="Disordered" evidence="1">
    <location>
        <begin position="72"/>
        <end position="131"/>
    </location>
</feature>
<feature type="compositionally biased region" description="Gly residues" evidence="1">
    <location>
        <begin position="72"/>
        <end position="84"/>
    </location>
</feature>